<feature type="compositionally biased region" description="Basic residues" evidence="1">
    <location>
        <begin position="376"/>
        <end position="391"/>
    </location>
</feature>
<dbReference type="EMBL" id="CAMXCT010000149">
    <property type="protein sequence ID" value="CAI3974670.1"/>
    <property type="molecule type" value="Genomic_DNA"/>
</dbReference>
<feature type="compositionally biased region" description="Low complexity" evidence="1">
    <location>
        <begin position="191"/>
        <end position="206"/>
    </location>
</feature>
<feature type="region of interest" description="Disordered" evidence="1">
    <location>
        <begin position="719"/>
        <end position="833"/>
    </location>
</feature>
<comment type="caution">
    <text evidence="2">The sequence shown here is derived from an EMBL/GenBank/DDBJ whole genome shotgun (WGS) entry which is preliminary data.</text>
</comment>
<feature type="compositionally biased region" description="Basic residues" evidence="1">
    <location>
        <begin position="811"/>
        <end position="833"/>
    </location>
</feature>
<accession>A0A9P1BL22</accession>
<evidence type="ECO:0000313" key="3">
    <source>
        <dbReference type="EMBL" id="CAL4761982.1"/>
    </source>
</evidence>
<gene>
    <name evidence="2" type="ORF">C1SCF055_LOCUS3056</name>
</gene>
<dbReference type="AlphaFoldDB" id="A0A9P1BL22"/>
<feature type="compositionally biased region" description="Basic and acidic residues" evidence="1">
    <location>
        <begin position="734"/>
        <end position="745"/>
    </location>
</feature>
<protein>
    <submittedName>
        <fullName evidence="2">Uncharacterized protein</fullName>
    </submittedName>
</protein>
<reference evidence="2" key="1">
    <citation type="submission" date="2022-10" db="EMBL/GenBank/DDBJ databases">
        <authorList>
            <person name="Chen Y."/>
            <person name="Dougan E. K."/>
            <person name="Chan C."/>
            <person name="Rhodes N."/>
            <person name="Thang M."/>
        </authorList>
    </citation>
    <scope>NUCLEOTIDE SEQUENCE</scope>
</reference>
<evidence type="ECO:0000313" key="2">
    <source>
        <dbReference type="EMBL" id="CAI3974670.1"/>
    </source>
</evidence>
<dbReference type="EMBL" id="CAMXCT030000149">
    <property type="protein sequence ID" value="CAL4761982.1"/>
    <property type="molecule type" value="Genomic_DNA"/>
</dbReference>
<feature type="region of interest" description="Disordered" evidence="1">
    <location>
        <begin position="335"/>
        <end position="396"/>
    </location>
</feature>
<evidence type="ECO:0000313" key="4">
    <source>
        <dbReference type="Proteomes" id="UP001152797"/>
    </source>
</evidence>
<organism evidence="2">
    <name type="scientific">Cladocopium goreaui</name>
    <dbReference type="NCBI Taxonomy" id="2562237"/>
    <lineage>
        <taxon>Eukaryota</taxon>
        <taxon>Sar</taxon>
        <taxon>Alveolata</taxon>
        <taxon>Dinophyceae</taxon>
        <taxon>Suessiales</taxon>
        <taxon>Symbiodiniaceae</taxon>
        <taxon>Cladocopium</taxon>
    </lineage>
</organism>
<reference evidence="3 4" key="2">
    <citation type="submission" date="2024-05" db="EMBL/GenBank/DDBJ databases">
        <authorList>
            <person name="Chen Y."/>
            <person name="Shah S."/>
            <person name="Dougan E. K."/>
            <person name="Thang M."/>
            <person name="Chan C."/>
        </authorList>
    </citation>
    <scope>NUCLEOTIDE SEQUENCE [LARGE SCALE GENOMIC DNA]</scope>
</reference>
<evidence type="ECO:0000256" key="1">
    <source>
        <dbReference type="SAM" id="MobiDB-lite"/>
    </source>
</evidence>
<dbReference type="Proteomes" id="UP001152797">
    <property type="component" value="Unassembled WGS sequence"/>
</dbReference>
<name>A0A9P1BL22_9DINO</name>
<sequence>MRLLRAAHFAMSKLQDSRELLNNLRAYCTRWGSNSFDFGEYNDLDRNQAVKGSALAQNAQYLEAFLKAGYAKASLVTMRNTLRLLESHFLGKFKVNPTEKSFEDFLAFLCRRSNCMLSHLRRLVNEEKMNTCVRGLADPKDADTLHSLLQLLNEVVVPSPSPSPGEAPTEEVAKEGQDPRTYPTYESLVRSPSSMPASDSPGAAPSSDDDNAPRSALQQARNRQGKLPGTRGSTKEKTKQMRKPAAAKPPAAEAADPAKSPYRVGKFSHKGYVQVFDTDSNAWKLLVNVDYTNCSEEWKSKCHEVLDKLLAYVQNKPESTKEELRSKRNDWLQAAEHGDVASSRKRPAASSLRPKKASRKAHKLKSKDDPEMPALKPKKSKCHVAPRKRKAVDKTPTAWKRAADKLVACHCTLLSLLAFAMPYLTVSGQEDEIQSLELFAGKQAISRQTQKFGFRAVALDKTYSDSPIMDLTTMDGFKHALSLAMRLGIACTCWAAPVCSSWVWVSRSSTGRRATCPEGNLSCLSVREGNLQVKLTVTVLPVAFLRGAFVYVEQPCSSLMSLYEPMKSFIELIGKQRCRVALGAYGADRRVPYTTWLQQQLLNESFGANIHVHPSAVPMAPGLAPQMVPMQPCGLMSPHPMHMPVGLVPQAVFQQQEAVPTPPWRADTSPSFLAATNAPAPAAHGVGHGAMPADAPAPDIPKTDDKNWWWDGQKYRPWSRGSGAKQGSAYARNGGKDTGGEKEIDWMGDDEAPPYAEADSNDEMPGGAAGTTPKASPMVPPGEATTTAPDNERLSVAPFVAGNVPEPKAKAAPKTRLKKTGGTKKKTGLKVKK</sequence>
<proteinExistence type="predicted"/>
<feature type="region of interest" description="Disordered" evidence="1">
    <location>
        <begin position="156"/>
        <end position="261"/>
    </location>
</feature>
<dbReference type="EMBL" id="CAMXCT020000149">
    <property type="protein sequence ID" value="CAL1128045.1"/>
    <property type="molecule type" value="Genomic_DNA"/>
</dbReference>
<feature type="compositionally biased region" description="Basic residues" evidence="1">
    <location>
        <begin position="343"/>
        <end position="365"/>
    </location>
</feature>
<keyword evidence="4" id="KW-1185">Reference proteome</keyword>
<feature type="compositionally biased region" description="Low complexity" evidence="1">
    <location>
        <begin position="243"/>
        <end position="261"/>
    </location>
</feature>